<evidence type="ECO:0000313" key="3">
    <source>
        <dbReference type="Proteomes" id="UP000028990"/>
    </source>
</evidence>
<sequence length="122" mass="13139">MQTWLFSLEEELGASLSLGMAAVLIMGAPVFTVSITSGLPCGSFNLVAQILHLTGAGFLASSTGLGAFRVQILDTDKHEASLWAPGPWLDWWRTLPGTLGLQLVWCGTLLRNPDPWLTCLGR</sequence>
<keyword evidence="1" id="KW-0472">Membrane</keyword>
<organism evidence="2 3">
    <name type="scientific">Fukomys damarensis</name>
    <name type="common">Damaraland mole rat</name>
    <name type="synonym">Cryptomys damarensis</name>
    <dbReference type="NCBI Taxonomy" id="885580"/>
    <lineage>
        <taxon>Eukaryota</taxon>
        <taxon>Metazoa</taxon>
        <taxon>Chordata</taxon>
        <taxon>Craniata</taxon>
        <taxon>Vertebrata</taxon>
        <taxon>Euteleostomi</taxon>
        <taxon>Mammalia</taxon>
        <taxon>Eutheria</taxon>
        <taxon>Euarchontoglires</taxon>
        <taxon>Glires</taxon>
        <taxon>Rodentia</taxon>
        <taxon>Hystricomorpha</taxon>
        <taxon>Bathyergidae</taxon>
        <taxon>Fukomys</taxon>
    </lineage>
</organism>
<evidence type="ECO:0000313" key="2">
    <source>
        <dbReference type="EMBL" id="KFO27075.1"/>
    </source>
</evidence>
<keyword evidence="3" id="KW-1185">Reference proteome</keyword>
<evidence type="ECO:0000256" key="1">
    <source>
        <dbReference type="SAM" id="Phobius"/>
    </source>
</evidence>
<feature type="transmembrane region" description="Helical" evidence="1">
    <location>
        <begin position="12"/>
        <end position="35"/>
    </location>
</feature>
<accession>A0A091D9Y8</accession>
<feature type="transmembrane region" description="Helical" evidence="1">
    <location>
        <begin position="47"/>
        <end position="68"/>
    </location>
</feature>
<keyword evidence="1" id="KW-0812">Transmembrane</keyword>
<dbReference type="Proteomes" id="UP000028990">
    <property type="component" value="Unassembled WGS sequence"/>
</dbReference>
<keyword evidence="1" id="KW-1133">Transmembrane helix</keyword>
<dbReference type="AlphaFoldDB" id="A0A091D9Y8"/>
<gene>
    <name evidence="2" type="ORF">H920_11480</name>
</gene>
<dbReference type="EMBL" id="KN123014">
    <property type="protein sequence ID" value="KFO27075.1"/>
    <property type="molecule type" value="Genomic_DNA"/>
</dbReference>
<protein>
    <submittedName>
        <fullName evidence="2">Uncharacterized protein</fullName>
    </submittedName>
</protein>
<proteinExistence type="predicted"/>
<name>A0A091D9Y8_FUKDA</name>
<reference evidence="2 3" key="1">
    <citation type="submission" date="2013-11" db="EMBL/GenBank/DDBJ databases">
        <title>The Damaraland mole rat (Fukomys damarensis) genome and evolution of African mole rats.</title>
        <authorList>
            <person name="Gladyshev V.N."/>
            <person name="Fang X."/>
        </authorList>
    </citation>
    <scope>NUCLEOTIDE SEQUENCE [LARGE SCALE GENOMIC DNA]</scope>
    <source>
        <tissue evidence="2">Liver</tissue>
    </source>
</reference>